<gene>
    <name evidence="2" type="ORF">SAMN04488025_10146</name>
</gene>
<dbReference type="AlphaFoldDB" id="A0A1I2KA55"/>
<evidence type="ECO:0000313" key="3">
    <source>
        <dbReference type="Proteomes" id="UP000198661"/>
    </source>
</evidence>
<dbReference type="Proteomes" id="UP000198661">
    <property type="component" value="Unassembled WGS sequence"/>
</dbReference>
<dbReference type="RefSeq" id="WP_092035318.1">
    <property type="nucleotide sequence ID" value="NZ_FOOK01000001.1"/>
</dbReference>
<protein>
    <recommendedName>
        <fullName evidence="1">DUF4253 domain-containing protein</fullName>
    </recommendedName>
</protein>
<organism evidence="2 3">
    <name type="scientific">Planifilum fulgidum</name>
    <dbReference type="NCBI Taxonomy" id="201973"/>
    <lineage>
        <taxon>Bacteria</taxon>
        <taxon>Bacillati</taxon>
        <taxon>Bacillota</taxon>
        <taxon>Bacilli</taxon>
        <taxon>Bacillales</taxon>
        <taxon>Thermoactinomycetaceae</taxon>
        <taxon>Planifilum</taxon>
    </lineage>
</organism>
<reference evidence="2 3" key="1">
    <citation type="submission" date="2016-10" db="EMBL/GenBank/DDBJ databases">
        <authorList>
            <person name="de Groot N.N."/>
        </authorList>
    </citation>
    <scope>NUCLEOTIDE SEQUENCE [LARGE SCALE GENOMIC DNA]</scope>
    <source>
        <strain evidence="2 3">DSM 44945</strain>
    </source>
</reference>
<feature type="domain" description="DUF4253" evidence="1">
    <location>
        <begin position="88"/>
        <end position="187"/>
    </location>
</feature>
<dbReference type="OrthoDB" id="4827574at2"/>
<name>A0A1I2KA55_9BACL</name>
<sequence>MRNFQDVCEWVKRETGQAVRPYSTYDFGRSKDCSHRSVILSQTNAAQLIQKAMPSLPEGVLMFTGTSGTRLGDGRREEDVEVVIGCGKDQWDKLRIARTIDCNRDWTTEEIITRLKRFDEKYGISIFHAETDDVGIEFLCWPQFDDLDQLCQEIYEFCPDIVHQGWGSVKDLKEVIEATGLIHLWWD</sequence>
<keyword evidence="3" id="KW-1185">Reference proteome</keyword>
<dbReference type="Pfam" id="PF14062">
    <property type="entry name" value="DUF4253"/>
    <property type="match status" value="1"/>
</dbReference>
<evidence type="ECO:0000313" key="2">
    <source>
        <dbReference type="EMBL" id="SFF63168.1"/>
    </source>
</evidence>
<accession>A0A1I2KA55</accession>
<proteinExistence type="predicted"/>
<evidence type="ECO:0000259" key="1">
    <source>
        <dbReference type="Pfam" id="PF14062"/>
    </source>
</evidence>
<dbReference type="EMBL" id="FOOK01000001">
    <property type="protein sequence ID" value="SFF63168.1"/>
    <property type="molecule type" value="Genomic_DNA"/>
</dbReference>
<dbReference type="InterPro" id="IPR025349">
    <property type="entry name" value="DUF4253"/>
</dbReference>